<dbReference type="PROSITE" id="PS50977">
    <property type="entry name" value="HTH_TETR_2"/>
    <property type="match status" value="1"/>
</dbReference>
<gene>
    <name evidence="6" type="ORF">BREV_BREV_00247</name>
</gene>
<name>A0A7Z8Y4F8_9CAUL</name>
<evidence type="ECO:0000259" key="5">
    <source>
        <dbReference type="PROSITE" id="PS50977"/>
    </source>
</evidence>
<evidence type="ECO:0000256" key="1">
    <source>
        <dbReference type="ARBA" id="ARBA00023015"/>
    </source>
</evidence>
<dbReference type="SUPFAM" id="SSF48498">
    <property type="entry name" value="Tetracyclin repressor-like, C-terminal domain"/>
    <property type="match status" value="1"/>
</dbReference>
<dbReference type="InterPro" id="IPR001647">
    <property type="entry name" value="HTH_TetR"/>
</dbReference>
<keyword evidence="3" id="KW-0804">Transcription</keyword>
<evidence type="ECO:0000313" key="6">
    <source>
        <dbReference type="EMBL" id="VDC50500.1"/>
    </source>
</evidence>
<dbReference type="Pfam" id="PF21597">
    <property type="entry name" value="TetR_C_43"/>
    <property type="match status" value="1"/>
</dbReference>
<dbReference type="AlphaFoldDB" id="A0A7Z8Y4F8"/>
<dbReference type="Gene3D" id="1.10.357.10">
    <property type="entry name" value="Tetracycline Repressor, domain 2"/>
    <property type="match status" value="1"/>
</dbReference>
<dbReference type="GO" id="GO:0000976">
    <property type="term" value="F:transcription cis-regulatory region binding"/>
    <property type="evidence" value="ECO:0007669"/>
    <property type="project" value="TreeGrafter"/>
</dbReference>
<protein>
    <recommendedName>
        <fullName evidence="5">HTH tetR-type domain-containing protein</fullName>
    </recommendedName>
</protein>
<keyword evidence="2 4" id="KW-0238">DNA-binding</keyword>
<reference evidence="6 7" key="1">
    <citation type="submission" date="2018-11" db="EMBL/GenBank/DDBJ databases">
        <authorList>
            <person name="Peiro R."/>
            <person name="Begona"/>
            <person name="Cbmso G."/>
            <person name="Lopez M."/>
            <person name="Gonzalez S."/>
            <person name="Sacristan E."/>
            <person name="Castillo E."/>
        </authorList>
    </citation>
    <scope>NUCLEOTIDE SEQUENCE [LARGE SCALE GENOMIC DNA]</scope>
    <source>
        <strain evidence="6">Brev_genome</strain>
    </source>
</reference>
<organism evidence="6 7">
    <name type="scientific">Brevundimonas mediterranea</name>
    <dbReference type="NCBI Taxonomy" id="74329"/>
    <lineage>
        <taxon>Bacteria</taxon>
        <taxon>Pseudomonadati</taxon>
        <taxon>Pseudomonadota</taxon>
        <taxon>Alphaproteobacteria</taxon>
        <taxon>Caulobacterales</taxon>
        <taxon>Caulobacteraceae</taxon>
        <taxon>Brevundimonas</taxon>
    </lineage>
</organism>
<dbReference type="InterPro" id="IPR049445">
    <property type="entry name" value="TetR_SbtR-like_C"/>
</dbReference>
<dbReference type="PRINTS" id="PR00455">
    <property type="entry name" value="HTHTETR"/>
</dbReference>
<comment type="caution">
    <text evidence="6">The sequence shown here is derived from an EMBL/GenBank/DDBJ whole genome shotgun (WGS) entry which is preliminary data.</text>
</comment>
<dbReference type="InterPro" id="IPR036271">
    <property type="entry name" value="Tet_transcr_reg_TetR-rel_C_sf"/>
</dbReference>
<sequence>MTRHREQLLAAAGRVFSEHGVHVSLDLVVQEAGLGKGSLYRHFPDRAALIIALFQQETEAMFRHGETLPPEAALLGMLRYLVDVAGRAPALADGWRIVPMDHPDYAAGRARLIKRLGAPLEAAQKARLIRPDITTSDISLIIRLITIPMTGPDGEARGERVLDLLLYGALLSGAAA</sequence>
<evidence type="ECO:0000256" key="4">
    <source>
        <dbReference type="PROSITE-ProRule" id="PRU00335"/>
    </source>
</evidence>
<dbReference type="GO" id="GO:0003700">
    <property type="term" value="F:DNA-binding transcription factor activity"/>
    <property type="evidence" value="ECO:0007669"/>
    <property type="project" value="TreeGrafter"/>
</dbReference>
<evidence type="ECO:0000256" key="3">
    <source>
        <dbReference type="ARBA" id="ARBA00023163"/>
    </source>
</evidence>
<dbReference type="SUPFAM" id="SSF46689">
    <property type="entry name" value="Homeodomain-like"/>
    <property type="match status" value="1"/>
</dbReference>
<dbReference type="Proteomes" id="UP000289220">
    <property type="component" value="Unassembled WGS sequence"/>
</dbReference>
<dbReference type="InterPro" id="IPR050109">
    <property type="entry name" value="HTH-type_TetR-like_transc_reg"/>
</dbReference>
<dbReference type="InterPro" id="IPR009057">
    <property type="entry name" value="Homeodomain-like_sf"/>
</dbReference>
<proteinExistence type="predicted"/>
<evidence type="ECO:0000313" key="7">
    <source>
        <dbReference type="Proteomes" id="UP000289220"/>
    </source>
</evidence>
<dbReference type="PANTHER" id="PTHR30055:SF234">
    <property type="entry name" value="HTH-TYPE TRANSCRIPTIONAL REGULATOR BETI"/>
    <property type="match status" value="1"/>
</dbReference>
<feature type="DNA-binding region" description="H-T-H motif" evidence="4">
    <location>
        <begin position="24"/>
        <end position="43"/>
    </location>
</feature>
<feature type="domain" description="HTH tetR-type" evidence="5">
    <location>
        <begin position="2"/>
        <end position="61"/>
    </location>
</feature>
<dbReference type="Pfam" id="PF00440">
    <property type="entry name" value="TetR_N"/>
    <property type="match status" value="1"/>
</dbReference>
<dbReference type="RefSeq" id="WP_196066300.1">
    <property type="nucleotide sequence ID" value="NZ_UXHF01000003.1"/>
</dbReference>
<keyword evidence="1" id="KW-0805">Transcription regulation</keyword>
<dbReference type="PANTHER" id="PTHR30055">
    <property type="entry name" value="HTH-TYPE TRANSCRIPTIONAL REGULATOR RUTR"/>
    <property type="match status" value="1"/>
</dbReference>
<accession>A0A7Z8Y4F8</accession>
<keyword evidence="7" id="KW-1185">Reference proteome</keyword>
<dbReference type="EMBL" id="UXHF01000003">
    <property type="protein sequence ID" value="VDC50500.1"/>
    <property type="molecule type" value="Genomic_DNA"/>
</dbReference>
<evidence type="ECO:0000256" key="2">
    <source>
        <dbReference type="ARBA" id="ARBA00023125"/>
    </source>
</evidence>